<name>A0AAD3DH62_9CHLO</name>
<reference evidence="3 4" key="1">
    <citation type="journal article" date="2021" name="Sci. Rep.">
        <title>Genome sequencing of the multicellular alga Astrephomene provides insights into convergent evolution of germ-soma differentiation.</title>
        <authorList>
            <person name="Yamashita S."/>
            <person name="Yamamoto K."/>
            <person name="Matsuzaki R."/>
            <person name="Suzuki S."/>
            <person name="Yamaguchi H."/>
            <person name="Hirooka S."/>
            <person name="Minakuchi Y."/>
            <person name="Miyagishima S."/>
            <person name="Kawachi M."/>
            <person name="Toyoda A."/>
            <person name="Nozaki H."/>
        </authorList>
    </citation>
    <scope>NUCLEOTIDE SEQUENCE [LARGE SCALE GENOMIC DNA]</scope>
    <source>
        <strain evidence="3 4">NIES-4017</strain>
    </source>
</reference>
<dbReference type="PANTHER" id="PTHR12277">
    <property type="entry name" value="ALPHA/BETA HYDROLASE DOMAIN-CONTAINING PROTEIN"/>
    <property type="match status" value="1"/>
</dbReference>
<dbReference type="InterPro" id="IPR022742">
    <property type="entry name" value="Hydrolase_4"/>
</dbReference>
<feature type="domain" description="Serine aminopeptidase S33" evidence="2">
    <location>
        <begin position="120"/>
        <end position="207"/>
    </location>
</feature>
<evidence type="ECO:0000259" key="2">
    <source>
        <dbReference type="Pfam" id="PF12146"/>
    </source>
</evidence>
<dbReference type="Proteomes" id="UP001054857">
    <property type="component" value="Unassembled WGS sequence"/>
</dbReference>
<keyword evidence="1" id="KW-0472">Membrane</keyword>
<dbReference type="GO" id="GO:0016020">
    <property type="term" value="C:membrane"/>
    <property type="evidence" value="ECO:0007669"/>
    <property type="project" value="TreeGrafter"/>
</dbReference>
<dbReference type="AlphaFoldDB" id="A0AAD3DH62"/>
<accession>A0AAD3DH62</accession>
<feature type="transmembrane region" description="Helical" evidence="1">
    <location>
        <begin position="9"/>
        <end position="31"/>
    </location>
</feature>
<organism evidence="3 4">
    <name type="scientific">Astrephomene gubernaculifera</name>
    <dbReference type="NCBI Taxonomy" id="47775"/>
    <lineage>
        <taxon>Eukaryota</taxon>
        <taxon>Viridiplantae</taxon>
        <taxon>Chlorophyta</taxon>
        <taxon>core chlorophytes</taxon>
        <taxon>Chlorophyceae</taxon>
        <taxon>CS clade</taxon>
        <taxon>Chlamydomonadales</taxon>
        <taxon>Astrephomenaceae</taxon>
        <taxon>Astrephomene</taxon>
    </lineage>
</organism>
<dbReference type="SUPFAM" id="SSF53474">
    <property type="entry name" value="alpha/beta-Hydrolases"/>
    <property type="match status" value="1"/>
</dbReference>
<evidence type="ECO:0000313" key="3">
    <source>
        <dbReference type="EMBL" id="GFR41473.1"/>
    </source>
</evidence>
<sequence>MMMDMLGRWLFRLCCGVGGIAGLGVTLLYLFQDKILYVPRIPGLPSGIWKYPNEFKLEYEDVDLTAEDGVKLHAWLLWGRGWTKEVIKSRPVIIFFQENAGNMSFRLPFLRLLVYRLNAVVFAMSYRGYGLSEGRPSEEGLQKDARAALQYVLSRPELATDKVVLFGRSLGGAVATHLAAEKQELIKALVLENTFTGVQDMVSRVVPPLGLLIGTGRPCNFLITNKWSNLQVIPRIKVPMLMMVSLQDEMVPASQMFRLHAAQTSPHCELEKFKAASHMDAYDVEPEQYWGALHRFVSTVCYGEEGAVPASR</sequence>
<keyword evidence="1" id="KW-0812">Transmembrane</keyword>
<protein>
    <recommendedName>
        <fullName evidence="2">Serine aminopeptidase S33 domain-containing protein</fullName>
    </recommendedName>
</protein>
<dbReference type="Gene3D" id="3.40.50.1820">
    <property type="entry name" value="alpha/beta hydrolase"/>
    <property type="match status" value="1"/>
</dbReference>
<keyword evidence="4" id="KW-1185">Reference proteome</keyword>
<dbReference type="GO" id="GO:0008474">
    <property type="term" value="F:palmitoyl-(protein) hydrolase activity"/>
    <property type="evidence" value="ECO:0007669"/>
    <property type="project" value="TreeGrafter"/>
</dbReference>
<comment type="caution">
    <text evidence="3">The sequence shown here is derived from an EMBL/GenBank/DDBJ whole genome shotgun (WGS) entry which is preliminary data.</text>
</comment>
<dbReference type="PANTHER" id="PTHR12277:SF81">
    <property type="entry name" value="PROTEIN ABHD13"/>
    <property type="match status" value="1"/>
</dbReference>
<proteinExistence type="predicted"/>
<keyword evidence="1" id="KW-1133">Transmembrane helix</keyword>
<evidence type="ECO:0000313" key="4">
    <source>
        <dbReference type="Proteomes" id="UP001054857"/>
    </source>
</evidence>
<dbReference type="EMBL" id="BMAR01000001">
    <property type="protein sequence ID" value="GFR41473.1"/>
    <property type="molecule type" value="Genomic_DNA"/>
</dbReference>
<dbReference type="Pfam" id="PF12146">
    <property type="entry name" value="Hydrolase_4"/>
    <property type="match status" value="1"/>
</dbReference>
<gene>
    <name evidence="3" type="ORF">Agub_g2163</name>
</gene>
<evidence type="ECO:0000256" key="1">
    <source>
        <dbReference type="SAM" id="Phobius"/>
    </source>
</evidence>
<dbReference type="InterPro" id="IPR029058">
    <property type="entry name" value="AB_hydrolase_fold"/>
</dbReference>